<dbReference type="EMBL" id="JAUPFM010000018">
    <property type="protein sequence ID" value="KAK2822362.1"/>
    <property type="molecule type" value="Genomic_DNA"/>
</dbReference>
<reference evidence="2" key="1">
    <citation type="submission" date="2023-07" db="EMBL/GenBank/DDBJ databases">
        <title>Chromosome-level Genome Assembly of Striped Snakehead (Channa striata).</title>
        <authorList>
            <person name="Liu H."/>
        </authorList>
    </citation>
    <scope>NUCLEOTIDE SEQUENCE</scope>
    <source>
        <strain evidence="2">Gz</strain>
        <tissue evidence="2">Muscle</tissue>
    </source>
</reference>
<evidence type="ECO:0000256" key="1">
    <source>
        <dbReference type="SAM" id="MobiDB-lite"/>
    </source>
</evidence>
<feature type="region of interest" description="Disordered" evidence="1">
    <location>
        <begin position="38"/>
        <end position="57"/>
    </location>
</feature>
<dbReference type="AlphaFoldDB" id="A0AA88JCT5"/>
<feature type="region of interest" description="Disordered" evidence="1">
    <location>
        <begin position="1"/>
        <end position="30"/>
    </location>
</feature>
<proteinExistence type="predicted"/>
<protein>
    <submittedName>
        <fullName evidence="2">Uncharacterized protein</fullName>
    </submittedName>
</protein>
<accession>A0AA88JCT5</accession>
<name>A0AA88JCT5_CHASR</name>
<keyword evidence="3" id="KW-1185">Reference proteome</keyword>
<organism evidence="2 3">
    <name type="scientific">Channa striata</name>
    <name type="common">Snakehead murrel</name>
    <name type="synonym">Ophicephalus striatus</name>
    <dbReference type="NCBI Taxonomy" id="64152"/>
    <lineage>
        <taxon>Eukaryota</taxon>
        <taxon>Metazoa</taxon>
        <taxon>Chordata</taxon>
        <taxon>Craniata</taxon>
        <taxon>Vertebrata</taxon>
        <taxon>Euteleostomi</taxon>
        <taxon>Actinopterygii</taxon>
        <taxon>Neopterygii</taxon>
        <taxon>Teleostei</taxon>
        <taxon>Neoteleostei</taxon>
        <taxon>Acanthomorphata</taxon>
        <taxon>Anabantaria</taxon>
        <taxon>Anabantiformes</taxon>
        <taxon>Channoidei</taxon>
        <taxon>Channidae</taxon>
        <taxon>Channa</taxon>
    </lineage>
</organism>
<feature type="compositionally biased region" description="Acidic residues" evidence="1">
    <location>
        <begin position="41"/>
        <end position="52"/>
    </location>
</feature>
<feature type="compositionally biased region" description="Basic and acidic residues" evidence="1">
    <location>
        <begin position="11"/>
        <end position="20"/>
    </location>
</feature>
<gene>
    <name evidence="2" type="ORF">Q5P01_022427</name>
</gene>
<evidence type="ECO:0000313" key="3">
    <source>
        <dbReference type="Proteomes" id="UP001187415"/>
    </source>
</evidence>
<evidence type="ECO:0000313" key="2">
    <source>
        <dbReference type="EMBL" id="KAK2822362.1"/>
    </source>
</evidence>
<sequence>MCSPPALTGRTDGRTGEVRTRSGRSSGCSQRCCTSAASLWNEEEEEEEEEEEGERRSAVLLEKLIGPPLSGMEIM</sequence>
<dbReference type="Proteomes" id="UP001187415">
    <property type="component" value="Unassembled WGS sequence"/>
</dbReference>
<comment type="caution">
    <text evidence="2">The sequence shown here is derived from an EMBL/GenBank/DDBJ whole genome shotgun (WGS) entry which is preliminary data.</text>
</comment>